<dbReference type="GO" id="GO:0016020">
    <property type="term" value="C:membrane"/>
    <property type="evidence" value="ECO:0007669"/>
    <property type="project" value="UniProtKB-SubCell"/>
</dbReference>
<keyword evidence="6 12" id="KW-0547">Nucleotide-binding</keyword>
<evidence type="ECO:0000313" key="18">
    <source>
        <dbReference type="Proteomes" id="UP001497516"/>
    </source>
</evidence>
<dbReference type="InterPro" id="IPR025287">
    <property type="entry name" value="WAK_GUB"/>
</dbReference>
<keyword evidence="10 14" id="KW-0472">Membrane</keyword>
<evidence type="ECO:0000256" key="7">
    <source>
        <dbReference type="ARBA" id="ARBA00022777"/>
    </source>
</evidence>
<protein>
    <recommendedName>
        <fullName evidence="16">Protein kinase domain-containing protein</fullName>
    </recommendedName>
</protein>
<evidence type="ECO:0000256" key="11">
    <source>
        <dbReference type="ARBA" id="ARBA00023180"/>
    </source>
</evidence>
<dbReference type="SMART" id="SM00220">
    <property type="entry name" value="S_TKc"/>
    <property type="match status" value="1"/>
</dbReference>
<name>A0AAV2D3H6_9ROSI</name>
<evidence type="ECO:0000256" key="14">
    <source>
        <dbReference type="SAM" id="Phobius"/>
    </source>
</evidence>
<dbReference type="Proteomes" id="UP001497516">
    <property type="component" value="Chromosome 2"/>
</dbReference>
<feature type="compositionally biased region" description="Low complexity" evidence="13">
    <location>
        <begin position="644"/>
        <end position="658"/>
    </location>
</feature>
<dbReference type="GO" id="GO:0030247">
    <property type="term" value="F:polysaccharide binding"/>
    <property type="evidence" value="ECO:0007669"/>
    <property type="project" value="InterPro"/>
</dbReference>
<feature type="chain" id="PRO_5043460917" description="Protein kinase domain-containing protein" evidence="15">
    <location>
        <begin position="33"/>
        <end position="665"/>
    </location>
</feature>
<evidence type="ECO:0000256" key="10">
    <source>
        <dbReference type="ARBA" id="ARBA00023136"/>
    </source>
</evidence>
<keyword evidence="3" id="KW-0808">Transferase</keyword>
<evidence type="ECO:0000256" key="5">
    <source>
        <dbReference type="ARBA" id="ARBA00022729"/>
    </source>
</evidence>
<keyword evidence="11" id="KW-0325">Glycoprotein</keyword>
<organism evidence="17 18">
    <name type="scientific">Linum trigynum</name>
    <dbReference type="NCBI Taxonomy" id="586398"/>
    <lineage>
        <taxon>Eukaryota</taxon>
        <taxon>Viridiplantae</taxon>
        <taxon>Streptophyta</taxon>
        <taxon>Embryophyta</taxon>
        <taxon>Tracheophyta</taxon>
        <taxon>Spermatophyta</taxon>
        <taxon>Magnoliopsida</taxon>
        <taxon>eudicotyledons</taxon>
        <taxon>Gunneridae</taxon>
        <taxon>Pentapetalae</taxon>
        <taxon>rosids</taxon>
        <taxon>fabids</taxon>
        <taxon>Malpighiales</taxon>
        <taxon>Linaceae</taxon>
        <taxon>Linum</taxon>
    </lineage>
</organism>
<reference evidence="17 18" key="1">
    <citation type="submission" date="2024-04" db="EMBL/GenBank/DDBJ databases">
        <authorList>
            <person name="Fracassetti M."/>
        </authorList>
    </citation>
    <scope>NUCLEOTIDE SEQUENCE [LARGE SCALE GENOMIC DNA]</scope>
</reference>
<dbReference type="Pfam" id="PF00069">
    <property type="entry name" value="Pkinase"/>
    <property type="match status" value="1"/>
</dbReference>
<dbReference type="InterPro" id="IPR017441">
    <property type="entry name" value="Protein_kinase_ATP_BS"/>
</dbReference>
<evidence type="ECO:0000256" key="3">
    <source>
        <dbReference type="ARBA" id="ARBA00022679"/>
    </source>
</evidence>
<dbReference type="FunFam" id="1.10.510.10:FF:000590">
    <property type="entry name" value="PR5-like receptor kinase"/>
    <property type="match status" value="1"/>
</dbReference>
<keyword evidence="7" id="KW-0418">Kinase</keyword>
<dbReference type="GO" id="GO:0004674">
    <property type="term" value="F:protein serine/threonine kinase activity"/>
    <property type="evidence" value="ECO:0007669"/>
    <property type="project" value="UniProtKB-KW"/>
</dbReference>
<evidence type="ECO:0000256" key="6">
    <source>
        <dbReference type="ARBA" id="ARBA00022741"/>
    </source>
</evidence>
<evidence type="ECO:0000256" key="12">
    <source>
        <dbReference type="PROSITE-ProRule" id="PRU10141"/>
    </source>
</evidence>
<feature type="binding site" evidence="12">
    <location>
        <position position="368"/>
    </location>
    <ligand>
        <name>ATP</name>
        <dbReference type="ChEBI" id="CHEBI:30616"/>
    </ligand>
</feature>
<dbReference type="Gene3D" id="3.30.200.20">
    <property type="entry name" value="Phosphorylase Kinase, domain 1"/>
    <property type="match status" value="1"/>
</dbReference>
<evidence type="ECO:0000256" key="8">
    <source>
        <dbReference type="ARBA" id="ARBA00022840"/>
    </source>
</evidence>
<evidence type="ECO:0000313" key="17">
    <source>
        <dbReference type="EMBL" id="CAL1366004.1"/>
    </source>
</evidence>
<dbReference type="Pfam" id="PF13947">
    <property type="entry name" value="GUB_WAK_bind"/>
    <property type="match status" value="1"/>
</dbReference>
<feature type="region of interest" description="Disordered" evidence="13">
    <location>
        <begin position="640"/>
        <end position="665"/>
    </location>
</feature>
<dbReference type="PROSITE" id="PS00108">
    <property type="entry name" value="PROTEIN_KINASE_ST"/>
    <property type="match status" value="1"/>
</dbReference>
<dbReference type="PROSITE" id="PS50011">
    <property type="entry name" value="PROTEIN_KINASE_DOM"/>
    <property type="match status" value="1"/>
</dbReference>
<dbReference type="InterPro" id="IPR045874">
    <property type="entry name" value="LRK10/LRL21-25-like"/>
</dbReference>
<keyword evidence="5 15" id="KW-0732">Signal</keyword>
<dbReference type="InterPro" id="IPR008271">
    <property type="entry name" value="Ser/Thr_kinase_AS"/>
</dbReference>
<dbReference type="PANTHER" id="PTHR27009">
    <property type="entry name" value="RUST RESISTANCE KINASE LR10-RELATED"/>
    <property type="match status" value="1"/>
</dbReference>
<dbReference type="InterPro" id="IPR011009">
    <property type="entry name" value="Kinase-like_dom_sf"/>
</dbReference>
<keyword evidence="4 14" id="KW-0812">Transmembrane</keyword>
<keyword evidence="2" id="KW-0723">Serine/threonine-protein kinase</keyword>
<feature type="transmembrane region" description="Helical" evidence="14">
    <location>
        <begin position="275"/>
        <end position="301"/>
    </location>
</feature>
<dbReference type="FunFam" id="3.30.200.20:FF:000178">
    <property type="entry name" value="serine/threonine-protein kinase PBS1-like"/>
    <property type="match status" value="1"/>
</dbReference>
<dbReference type="PROSITE" id="PS00107">
    <property type="entry name" value="PROTEIN_KINASE_ATP"/>
    <property type="match status" value="1"/>
</dbReference>
<evidence type="ECO:0000256" key="9">
    <source>
        <dbReference type="ARBA" id="ARBA00022989"/>
    </source>
</evidence>
<dbReference type="GO" id="GO:0005524">
    <property type="term" value="F:ATP binding"/>
    <property type="evidence" value="ECO:0007669"/>
    <property type="project" value="UniProtKB-UniRule"/>
</dbReference>
<dbReference type="EMBL" id="OZ034815">
    <property type="protein sequence ID" value="CAL1366004.1"/>
    <property type="molecule type" value="Genomic_DNA"/>
</dbReference>
<dbReference type="InterPro" id="IPR000719">
    <property type="entry name" value="Prot_kinase_dom"/>
</dbReference>
<evidence type="ECO:0000256" key="13">
    <source>
        <dbReference type="SAM" id="MobiDB-lite"/>
    </source>
</evidence>
<dbReference type="AlphaFoldDB" id="A0AAV2D3H6"/>
<keyword evidence="18" id="KW-1185">Reference proteome</keyword>
<feature type="domain" description="Protein kinase" evidence="16">
    <location>
        <begin position="340"/>
        <end position="631"/>
    </location>
</feature>
<dbReference type="Gene3D" id="1.10.510.10">
    <property type="entry name" value="Transferase(Phosphotransferase) domain 1"/>
    <property type="match status" value="1"/>
</dbReference>
<dbReference type="SUPFAM" id="SSF56112">
    <property type="entry name" value="Protein kinase-like (PK-like)"/>
    <property type="match status" value="1"/>
</dbReference>
<evidence type="ECO:0000256" key="2">
    <source>
        <dbReference type="ARBA" id="ARBA00022527"/>
    </source>
</evidence>
<evidence type="ECO:0000256" key="15">
    <source>
        <dbReference type="SAM" id="SignalP"/>
    </source>
</evidence>
<sequence length="665" mass="73788">MVSARLPFHFPDGLIPYSAFLLLLLLAQTCQAATADGGTCSPSSCGEIPEIKDPFRLTTDPQSCGNQKYNLSCESNTAVLYIESARYYVKAINYKNLTIRLVNDGIVDGQCSSLPTSPLSENSFYFLDPYIATRDRQRFLSKREEHLNEVMTLFSCQGTLSSSAGLVETAPCISGVNNSSGYAVFGGTMDALSLGKMCRVDMMAMLAKKKDGSYDQVGFQEVHRQLEYGFELSWHLYKCAGCLGVNSCYLDKDNKVLCSGLWDQIILITTILGRLLYSLVALAHVAMVPLGTPLVIAFLVYRWRRRHISAYDKIEEFLQNQNNLMTPVRYSYSDIKKITRGFKDKLGEGGFGAVYKGKLRSGGFAAVKMLGKSAAGGGGQDFMSEVATIGRIHHANVVRLIGFCSEGSKRALVYEFMPNGSLDKYVFHKQGYETLSLEQMYRISLGVARGIEYLHSGCDMQILHFDIKPHNILLDDNFSPKVSDFGLAKLYPAGDRVATLTAIRGTIGYMAPELFYKNIGGVSYKADVYSFGMLLLEMAGKRDNTAVTDHSTQVYFPFWVHDEVLLSNSPTEDHVVDEHSTEEENVVARKMVIVGLWCIQTNPVNRPPMNKVVEMLEGELESLELPPRPVLYAGDTVTKKDEASSSSFASSEYYTQSSMSQSDEY</sequence>
<feature type="signal peptide" evidence="15">
    <location>
        <begin position="1"/>
        <end position="32"/>
    </location>
</feature>
<comment type="subcellular location">
    <subcellularLocation>
        <location evidence="1">Membrane</location>
        <topology evidence="1">Single-pass type I membrane protein</topology>
    </subcellularLocation>
</comment>
<proteinExistence type="predicted"/>
<accession>A0AAV2D3H6</accession>
<keyword evidence="8 12" id="KW-0067">ATP-binding</keyword>
<gene>
    <name evidence="17" type="ORF">LTRI10_LOCUS10436</name>
</gene>
<evidence type="ECO:0000256" key="4">
    <source>
        <dbReference type="ARBA" id="ARBA00022692"/>
    </source>
</evidence>
<evidence type="ECO:0000256" key="1">
    <source>
        <dbReference type="ARBA" id="ARBA00004479"/>
    </source>
</evidence>
<keyword evidence="9 14" id="KW-1133">Transmembrane helix</keyword>
<evidence type="ECO:0000259" key="16">
    <source>
        <dbReference type="PROSITE" id="PS50011"/>
    </source>
</evidence>